<evidence type="ECO:0000313" key="5">
    <source>
        <dbReference type="Proteomes" id="UP000202259"/>
    </source>
</evidence>
<reference evidence="4 5" key="1">
    <citation type="submission" date="2017-08" db="EMBL/GenBank/DDBJ databases">
        <title>Complete genome of Colwellia sp. NB097-1, a psychrophile bacterium ioslated from Bering Sea.</title>
        <authorList>
            <person name="Chen X."/>
        </authorList>
    </citation>
    <scope>NUCLEOTIDE SEQUENCE [LARGE SCALE GENOMIC DNA]</scope>
    <source>
        <strain evidence="4 5">NB097-1</strain>
    </source>
</reference>
<keyword evidence="1" id="KW-0479">Metal-binding</keyword>
<dbReference type="CDD" id="cd10917">
    <property type="entry name" value="CE4_NodB_like_6s_7s"/>
    <property type="match status" value="1"/>
</dbReference>
<gene>
    <name evidence="4" type="ORF">B5D82_09520</name>
</gene>
<keyword evidence="5" id="KW-1185">Reference proteome</keyword>
<dbReference type="InterPro" id="IPR002509">
    <property type="entry name" value="NODB_dom"/>
</dbReference>
<feature type="domain" description="NodB homology" evidence="3">
    <location>
        <begin position="28"/>
        <end position="206"/>
    </location>
</feature>
<evidence type="ECO:0000256" key="1">
    <source>
        <dbReference type="ARBA" id="ARBA00022723"/>
    </source>
</evidence>
<evidence type="ECO:0000256" key="2">
    <source>
        <dbReference type="ARBA" id="ARBA00022801"/>
    </source>
</evidence>
<dbReference type="GO" id="GO:0005975">
    <property type="term" value="P:carbohydrate metabolic process"/>
    <property type="evidence" value="ECO:0007669"/>
    <property type="project" value="InterPro"/>
</dbReference>
<proteinExistence type="predicted"/>
<keyword evidence="2" id="KW-0378">Hydrolase</keyword>
<dbReference type="Pfam" id="PF01522">
    <property type="entry name" value="Polysacc_deac_1"/>
    <property type="match status" value="1"/>
</dbReference>
<dbReference type="InterPro" id="IPR011330">
    <property type="entry name" value="Glyco_hydro/deAcase_b/a-brl"/>
</dbReference>
<sequence length="213" mass="24728">MLLKLKYLLRAIILPDRLFLLSKTQKEKTLYLTFDDGPVPGVVERLLDLLDKYQVKVTFFILGSRAEKNPDLLHEIHKRAHTLANHSYSHPEFHKISHAEKMIEVEKTNLIIKQVTGESCTLFRAPQGRWDMHLIFALLLKKITAVHWSRDSMDFLKEPANKIADRFLKHPVKSGDIILFHDDHERCIDALDVLIPQWLAQGYSFSALENKHS</sequence>
<dbReference type="Proteomes" id="UP000202259">
    <property type="component" value="Chromosome"/>
</dbReference>
<dbReference type="GO" id="GO:0046872">
    <property type="term" value="F:metal ion binding"/>
    <property type="evidence" value="ECO:0007669"/>
    <property type="project" value="UniProtKB-KW"/>
</dbReference>
<dbReference type="GO" id="GO:0016810">
    <property type="term" value="F:hydrolase activity, acting on carbon-nitrogen (but not peptide) bonds"/>
    <property type="evidence" value="ECO:0007669"/>
    <property type="project" value="InterPro"/>
</dbReference>
<dbReference type="InterPro" id="IPR050248">
    <property type="entry name" value="Polysacc_deacetylase_ArnD"/>
</dbReference>
<dbReference type="AlphaFoldDB" id="A0A222G8N7"/>
<dbReference type="EMBL" id="CP020465">
    <property type="protein sequence ID" value="ASP47973.1"/>
    <property type="molecule type" value="Genomic_DNA"/>
</dbReference>
<dbReference type="PANTHER" id="PTHR10587:SF133">
    <property type="entry name" value="CHITIN DEACETYLASE 1-RELATED"/>
    <property type="match status" value="1"/>
</dbReference>
<accession>A0A222G8N7</accession>
<dbReference type="KEGG" id="cber:B5D82_09520"/>
<dbReference type="GO" id="GO:0016020">
    <property type="term" value="C:membrane"/>
    <property type="evidence" value="ECO:0007669"/>
    <property type="project" value="TreeGrafter"/>
</dbReference>
<protein>
    <submittedName>
        <fullName evidence="4">Polysaccharide deacetylase family protein</fullName>
    </submittedName>
</protein>
<evidence type="ECO:0000259" key="3">
    <source>
        <dbReference type="PROSITE" id="PS51677"/>
    </source>
</evidence>
<dbReference type="Gene3D" id="3.20.20.370">
    <property type="entry name" value="Glycoside hydrolase/deacetylase"/>
    <property type="match status" value="1"/>
</dbReference>
<name>A0A222G8N7_9GAMM</name>
<dbReference type="PROSITE" id="PS51677">
    <property type="entry name" value="NODB"/>
    <property type="match status" value="1"/>
</dbReference>
<organism evidence="4 5">
    <name type="scientific">Cognaticolwellia beringensis</name>
    <dbReference type="NCBI Taxonomy" id="1967665"/>
    <lineage>
        <taxon>Bacteria</taxon>
        <taxon>Pseudomonadati</taxon>
        <taxon>Pseudomonadota</taxon>
        <taxon>Gammaproteobacteria</taxon>
        <taxon>Alteromonadales</taxon>
        <taxon>Colwelliaceae</taxon>
        <taxon>Cognaticolwellia</taxon>
    </lineage>
</organism>
<evidence type="ECO:0000313" key="4">
    <source>
        <dbReference type="EMBL" id="ASP47973.1"/>
    </source>
</evidence>
<dbReference type="SUPFAM" id="SSF88713">
    <property type="entry name" value="Glycoside hydrolase/deacetylase"/>
    <property type="match status" value="1"/>
</dbReference>
<dbReference type="OrthoDB" id="9784220at2"/>
<dbReference type="PANTHER" id="PTHR10587">
    <property type="entry name" value="GLYCOSYL TRANSFERASE-RELATED"/>
    <property type="match status" value="1"/>
</dbReference>